<dbReference type="CDD" id="cd07247">
    <property type="entry name" value="SgaA_N_like"/>
    <property type="match status" value="1"/>
</dbReference>
<dbReference type="InterPro" id="IPR037523">
    <property type="entry name" value="VOC_core"/>
</dbReference>
<gene>
    <name evidence="2" type="ORF">TL10_26600</name>
</gene>
<comment type="caution">
    <text evidence="2">The sequence shown here is derived from an EMBL/GenBank/DDBJ whole genome shotgun (WGS) entry which is preliminary data.</text>
</comment>
<dbReference type="InterPro" id="IPR029068">
    <property type="entry name" value="Glyas_Bleomycin-R_OHBP_Dase"/>
</dbReference>
<dbReference type="PANTHER" id="PTHR33993:SF14">
    <property type="entry name" value="GB|AAF24581.1"/>
    <property type="match status" value="1"/>
</dbReference>
<reference evidence="2 3" key="1">
    <citation type="submission" date="2015-01" db="EMBL/GenBank/DDBJ databases">
        <title>Genome sequence of Mycobacterium llatzerense and Mycobacterium immunogenum recovered from brain abscess.</title>
        <authorList>
            <person name="Greninger A.L."/>
            <person name="Langelier C."/>
            <person name="Cunningham G."/>
            <person name="Chiu C.Y."/>
            <person name="Miller S."/>
        </authorList>
    </citation>
    <scope>NUCLEOTIDE SEQUENCE [LARGE SCALE GENOMIC DNA]</scope>
    <source>
        <strain evidence="2 3">CLUC14</strain>
    </source>
</reference>
<dbReference type="Pfam" id="PF00903">
    <property type="entry name" value="Glyoxalase"/>
    <property type="match status" value="1"/>
</dbReference>
<dbReference type="InterPro" id="IPR004360">
    <property type="entry name" value="Glyas_Fos-R_dOase_dom"/>
</dbReference>
<dbReference type="STRING" id="280871.TL10_26600"/>
<dbReference type="Proteomes" id="UP000032221">
    <property type="component" value="Unassembled WGS sequence"/>
</dbReference>
<proteinExistence type="predicted"/>
<evidence type="ECO:0000313" key="3">
    <source>
        <dbReference type="Proteomes" id="UP000032221"/>
    </source>
</evidence>
<dbReference type="AlphaFoldDB" id="A0A0D1JN79"/>
<dbReference type="SUPFAM" id="SSF54593">
    <property type="entry name" value="Glyoxalase/Bleomycin resistance protein/Dihydroxybiphenyl dioxygenase"/>
    <property type="match status" value="1"/>
</dbReference>
<protein>
    <submittedName>
        <fullName evidence="2">Glyoxalase</fullName>
    </submittedName>
</protein>
<dbReference type="PATRIC" id="fig|280871.6.peg.5518"/>
<dbReference type="RefSeq" id="WP_043988020.1">
    <property type="nucleotide sequence ID" value="NZ_JXST01000055.1"/>
</dbReference>
<dbReference type="InterPro" id="IPR052164">
    <property type="entry name" value="Anthracycline_SecMetBiosynth"/>
</dbReference>
<dbReference type="Gene3D" id="3.10.180.10">
    <property type="entry name" value="2,3-Dihydroxybiphenyl 1,2-Dioxygenase, domain 1"/>
    <property type="match status" value="1"/>
</dbReference>
<feature type="domain" description="VOC" evidence="1">
    <location>
        <begin position="4"/>
        <end position="111"/>
    </location>
</feature>
<evidence type="ECO:0000259" key="1">
    <source>
        <dbReference type="PROSITE" id="PS51819"/>
    </source>
</evidence>
<accession>A0A0D1JN79</accession>
<sequence length="114" mass="11791">MTGEVTHIEIGAPDAKKAQVFFGTLLGWAFESFGNGNQAVIQTPTIRGGLHDGVETSTLATYFAVDDIDAAVATVRELGGSAGDPSPEEPGFGRFANCVDDQGLAFGLHQPPAA</sequence>
<name>A0A0D1JN79_9MYCO</name>
<evidence type="ECO:0000313" key="2">
    <source>
        <dbReference type="EMBL" id="KIU14029.1"/>
    </source>
</evidence>
<dbReference type="EMBL" id="JXST01000055">
    <property type="protein sequence ID" value="KIU14029.1"/>
    <property type="molecule type" value="Genomic_DNA"/>
</dbReference>
<dbReference type="PANTHER" id="PTHR33993">
    <property type="entry name" value="GLYOXALASE-RELATED"/>
    <property type="match status" value="1"/>
</dbReference>
<keyword evidence="3" id="KW-1185">Reference proteome</keyword>
<organism evidence="2 3">
    <name type="scientific">Mycolicibacterium llatzerense</name>
    <dbReference type="NCBI Taxonomy" id="280871"/>
    <lineage>
        <taxon>Bacteria</taxon>
        <taxon>Bacillati</taxon>
        <taxon>Actinomycetota</taxon>
        <taxon>Actinomycetes</taxon>
        <taxon>Mycobacteriales</taxon>
        <taxon>Mycobacteriaceae</taxon>
        <taxon>Mycolicibacterium</taxon>
    </lineage>
</organism>
<dbReference type="PROSITE" id="PS51819">
    <property type="entry name" value="VOC"/>
    <property type="match status" value="1"/>
</dbReference>
<dbReference type="OrthoDB" id="9793039at2"/>